<dbReference type="EMBL" id="JAEHOE010000102">
    <property type="protein sequence ID" value="KAG2487086.1"/>
    <property type="molecule type" value="Genomic_DNA"/>
</dbReference>
<dbReference type="AlphaFoldDB" id="A0A835XRU4"/>
<comment type="caution">
    <text evidence="6">The sequence shown here is derived from an EMBL/GenBank/DDBJ whole genome shotgun (WGS) entry which is preliminary data.</text>
</comment>
<dbReference type="Proteomes" id="UP000612055">
    <property type="component" value="Unassembled WGS sequence"/>
</dbReference>
<evidence type="ECO:0000313" key="7">
    <source>
        <dbReference type="Proteomes" id="UP000612055"/>
    </source>
</evidence>
<reference evidence="6" key="1">
    <citation type="journal article" date="2020" name="bioRxiv">
        <title>Comparative genomics of Chlamydomonas.</title>
        <authorList>
            <person name="Craig R.J."/>
            <person name="Hasan A.R."/>
            <person name="Ness R.W."/>
            <person name="Keightley P.D."/>
        </authorList>
    </citation>
    <scope>NUCLEOTIDE SEQUENCE</scope>
    <source>
        <strain evidence="6">CCAP 11/70</strain>
    </source>
</reference>
<comment type="subcellular location">
    <subcellularLocation>
        <location evidence="1">Cytoplasm</location>
    </subcellularLocation>
</comment>
<feature type="region of interest" description="Disordered" evidence="5">
    <location>
        <begin position="97"/>
        <end position="150"/>
    </location>
</feature>
<dbReference type="PANTHER" id="PTHR17453">
    <property type="entry name" value="SIGNAL RECOGNITION PARTICLE 19 KD PROTEIN"/>
    <property type="match status" value="1"/>
</dbReference>
<name>A0A835XRU4_9CHLO</name>
<keyword evidence="4" id="KW-0687">Ribonucleoprotein</keyword>
<dbReference type="GO" id="GO:0008312">
    <property type="term" value="F:7S RNA binding"/>
    <property type="evidence" value="ECO:0007669"/>
    <property type="project" value="InterPro"/>
</dbReference>
<dbReference type="OrthoDB" id="2190947at2759"/>
<dbReference type="GO" id="GO:0005786">
    <property type="term" value="C:signal recognition particle, endoplasmic reticulum targeting"/>
    <property type="evidence" value="ECO:0007669"/>
    <property type="project" value="UniProtKB-KW"/>
</dbReference>
<keyword evidence="3" id="KW-0733">Signal recognition particle</keyword>
<organism evidence="6 7">
    <name type="scientific">Edaphochlamys debaryana</name>
    <dbReference type="NCBI Taxonomy" id="47281"/>
    <lineage>
        <taxon>Eukaryota</taxon>
        <taxon>Viridiplantae</taxon>
        <taxon>Chlorophyta</taxon>
        <taxon>core chlorophytes</taxon>
        <taxon>Chlorophyceae</taxon>
        <taxon>CS clade</taxon>
        <taxon>Chlamydomonadales</taxon>
        <taxon>Chlamydomonadales incertae sedis</taxon>
        <taxon>Edaphochlamys</taxon>
    </lineage>
</organism>
<evidence type="ECO:0008006" key="8">
    <source>
        <dbReference type="Google" id="ProtNLM"/>
    </source>
</evidence>
<evidence type="ECO:0000256" key="1">
    <source>
        <dbReference type="ARBA" id="ARBA00004496"/>
    </source>
</evidence>
<sequence>MNPDRRVIVYPNYIDSEKTVAEGRRLPKNLAVDGPFVDEILAACKTLGLDAMIESKHYPREWRPKGRVRVALKDAAGKPMHPDIPDRRTLLLRLADAVAKDPRRLNKPKQSKPDEGAGGSGSGASGSKPAAAAAPAASSGGSKKGKKGKK</sequence>
<feature type="compositionally biased region" description="Low complexity" evidence="5">
    <location>
        <begin position="125"/>
        <end position="141"/>
    </location>
</feature>
<dbReference type="Pfam" id="PF01922">
    <property type="entry name" value="SRP19"/>
    <property type="match status" value="1"/>
</dbReference>
<dbReference type="PANTHER" id="PTHR17453:SF0">
    <property type="entry name" value="SIGNAL RECOGNITION PARTICLE 19 KDA PROTEIN"/>
    <property type="match status" value="1"/>
</dbReference>
<evidence type="ECO:0000313" key="6">
    <source>
        <dbReference type="EMBL" id="KAG2487086.1"/>
    </source>
</evidence>
<gene>
    <name evidence="6" type="ORF">HYH03_014331</name>
</gene>
<protein>
    <recommendedName>
        <fullName evidence="8">Signal recognition particle 19 kDa protein</fullName>
    </recommendedName>
</protein>
<proteinExistence type="predicted"/>
<dbReference type="InterPro" id="IPR036521">
    <property type="entry name" value="SRP19-like_sf"/>
</dbReference>
<evidence type="ECO:0000256" key="3">
    <source>
        <dbReference type="ARBA" id="ARBA00023135"/>
    </source>
</evidence>
<dbReference type="InterPro" id="IPR002778">
    <property type="entry name" value="Signal_recog_particle_SRP19"/>
</dbReference>
<evidence type="ECO:0000256" key="4">
    <source>
        <dbReference type="ARBA" id="ARBA00023274"/>
    </source>
</evidence>
<keyword evidence="7" id="KW-1185">Reference proteome</keyword>
<evidence type="ECO:0000256" key="2">
    <source>
        <dbReference type="ARBA" id="ARBA00022490"/>
    </source>
</evidence>
<keyword evidence="2" id="KW-0963">Cytoplasm</keyword>
<dbReference type="Gene3D" id="3.30.56.30">
    <property type="entry name" value="Signal recognition particle, SRP19-like subunit"/>
    <property type="match status" value="1"/>
</dbReference>
<dbReference type="GO" id="GO:0006617">
    <property type="term" value="P:SRP-dependent cotranslational protein targeting to membrane, signal sequence recognition"/>
    <property type="evidence" value="ECO:0007669"/>
    <property type="project" value="TreeGrafter"/>
</dbReference>
<dbReference type="SUPFAM" id="SSF69695">
    <property type="entry name" value="SRP19"/>
    <property type="match status" value="1"/>
</dbReference>
<accession>A0A835XRU4</accession>
<evidence type="ECO:0000256" key="5">
    <source>
        <dbReference type="SAM" id="MobiDB-lite"/>
    </source>
</evidence>